<dbReference type="EMBL" id="FXAZ01000001">
    <property type="protein sequence ID" value="SMG17549.1"/>
    <property type="molecule type" value="Genomic_DNA"/>
</dbReference>
<dbReference type="PANTHER" id="PTHR42856">
    <property type="entry name" value="ACYL-COENZYME A THIOESTERASE PAAI"/>
    <property type="match status" value="1"/>
</dbReference>
<dbReference type="RefSeq" id="WP_085492952.1">
    <property type="nucleotide sequence ID" value="NZ_FXAZ01000001.1"/>
</dbReference>
<dbReference type="InterPro" id="IPR052723">
    <property type="entry name" value="Acyl-CoA_thioesterase_PaaI"/>
</dbReference>
<dbReference type="Proteomes" id="UP000193834">
    <property type="component" value="Unassembled WGS sequence"/>
</dbReference>
<dbReference type="OrthoDB" id="2139465at2"/>
<accession>A0A1X7IRW5</accession>
<proteinExistence type="predicted"/>
<dbReference type="InterPro" id="IPR029069">
    <property type="entry name" value="HotDog_dom_sf"/>
</dbReference>
<dbReference type="AlphaFoldDB" id="A0A1X7IRW5"/>
<reference evidence="3 4" key="1">
    <citation type="submission" date="2017-04" db="EMBL/GenBank/DDBJ databases">
        <authorList>
            <person name="Afonso C.L."/>
            <person name="Miller P.J."/>
            <person name="Scott M.A."/>
            <person name="Spackman E."/>
            <person name="Goraichik I."/>
            <person name="Dimitrov K.M."/>
            <person name="Suarez D.L."/>
            <person name="Swayne D.E."/>
        </authorList>
    </citation>
    <scope>NUCLEOTIDE SEQUENCE [LARGE SCALE GENOMIC DNA]</scope>
    <source>
        <strain evidence="3 4">11</strain>
    </source>
</reference>
<dbReference type="GO" id="GO:0016289">
    <property type="term" value="F:acyl-CoA hydrolase activity"/>
    <property type="evidence" value="ECO:0007669"/>
    <property type="project" value="TreeGrafter"/>
</dbReference>
<gene>
    <name evidence="3" type="ORF">SAMN06295960_0713</name>
</gene>
<dbReference type="STRING" id="1852522.SAMN06295960_0713"/>
<dbReference type="Gene3D" id="3.10.129.10">
    <property type="entry name" value="Hotdog Thioesterase"/>
    <property type="match status" value="1"/>
</dbReference>
<organism evidence="3 4">
    <name type="scientific">Paenibacillus aquistagni</name>
    <dbReference type="NCBI Taxonomy" id="1852522"/>
    <lineage>
        <taxon>Bacteria</taxon>
        <taxon>Bacillati</taxon>
        <taxon>Bacillota</taxon>
        <taxon>Bacilli</taxon>
        <taxon>Bacillales</taxon>
        <taxon>Paenibacillaceae</taxon>
        <taxon>Paenibacillus</taxon>
    </lineage>
</organism>
<keyword evidence="4" id="KW-1185">Reference proteome</keyword>
<dbReference type="Pfam" id="PF03061">
    <property type="entry name" value="4HBT"/>
    <property type="match status" value="1"/>
</dbReference>
<name>A0A1X7IRW5_9BACL</name>
<protein>
    <submittedName>
        <fullName evidence="3">Uncharacterized domain 1-containing protein</fullName>
    </submittedName>
</protein>
<dbReference type="NCBIfam" id="TIGR00369">
    <property type="entry name" value="unchar_dom_1"/>
    <property type="match status" value="1"/>
</dbReference>
<dbReference type="InterPro" id="IPR006683">
    <property type="entry name" value="Thioestr_dom"/>
</dbReference>
<evidence type="ECO:0000256" key="1">
    <source>
        <dbReference type="ARBA" id="ARBA00022801"/>
    </source>
</evidence>
<sequence length="136" mass="14710">MSFSDEELQEMAVKEETTFWGYLGCELVELTDEQAEIRLVIKDHHLNGIGIVHGGVISSLLDNAMGIISAAARKGVPLVTSNMNVHFVAPLTGPIAIAIGRVMHASNKTLTCYAEVRNEEGQACALATGTFRVLRK</sequence>
<evidence type="ECO:0000313" key="4">
    <source>
        <dbReference type="Proteomes" id="UP000193834"/>
    </source>
</evidence>
<evidence type="ECO:0000259" key="2">
    <source>
        <dbReference type="Pfam" id="PF03061"/>
    </source>
</evidence>
<dbReference type="CDD" id="cd03443">
    <property type="entry name" value="PaaI_thioesterase"/>
    <property type="match status" value="1"/>
</dbReference>
<evidence type="ECO:0000313" key="3">
    <source>
        <dbReference type="EMBL" id="SMG17549.1"/>
    </source>
</evidence>
<keyword evidence="1" id="KW-0378">Hydrolase</keyword>
<dbReference type="PANTHER" id="PTHR42856:SF1">
    <property type="entry name" value="ACYL-COENZYME A THIOESTERASE PAAI"/>
    <property type="match status" value="1"/>
</dbReference>
<dbReference type="InterPro" id="IPR003736">
    <property type="entry name" value="PAAI_dom"/>
</dbReference>
<feature type="domain" description="Thioesterase" evidence="2">
    <location>
        <begin position="50"/>
        <end position="125"/>
    </location>
</feature>
<dbReference type="SUPFAM" id="SSF54637">
    <property type="entry name" value="Thioesterase/thiol ester dehydrase-isomerase"/>
    <property type="match status" value="1"/>
</dbReference>